<gene>
    <name evidence="1" type="ORF">LMG26858_01936</name>
</gene>
<dbReference type="EMBL" id="CADILG010000010">
    <property type="protein sequence ID" value="CAB3855401.1"/>
    <property type="molecule type" value="Genomic_DNA"/>
</dbReference>
<evidence type="ECO:0000313" key="2">
    <source>
        <dbReference type="Proteomes" id="UP000494117"/>
    </source>
</evidence>
<dbReference type="RefSeq" id="WP_175206834.1">
    <property type="nucleotide sequence ID" value="NZ_CADILG010000010.1"/>
</dbReference>
<dbReference type="Proteomes" id="UP000494117">
    <property type="component" value="Unassembled WGS sequence"/>
</dbReference>
<protein>
    <submittedName>
        <fullName evidence="1">Uncharacterized protein</fullName>
    </submittedName>
</protein>
<proteinExistence type="predicted"/>
<evidence type="ECO:0000313" key="1">
    <source>
        <dbReference type="EMBL" id="CAB3855401.1"/>
    </source>
</evidence>
<organism evidence="1 2">
    <name type="scientific">Achromobacter anxifer</name>
    <dbReference type="NCBI Taxonomy" id="1287737"/>
    <lineage>
        <taxon>Bacteria</taxon>
        <taxon>Pseudomonadati</taxon>
        <taxon>Pseudomonadota</taxon>
        <taxon>Betaproteobacteria</taxon>
        <taxon>Burkholderiales</taxon>
        <taxon>Alcaligenaceae</taxon>
        <taxon>Achromobacter</taxon>
    </lineage>
</organism>
<dbReference type="AlphaFoldDB" id="A0A6S7CMG6"/>
<accession>A0A6S7CMG6</accession>
<name>A0A6S7CMG6_9BURK</name>
<keyword evidence="2" id="KW-1185">Reference proteome</keyword>
<reference evidence="1 2" key="1">
    <citation type="submission" date="2020-04" db="EMBL/GenBank/DDBJ databases">
        <authorList>
            <person name="De Canck E."/>
        </authorList>
    </citation>
    <scope>NUCLEOTIDE SEQUENCE [LARGE SCALE GENOMIC DNA]</scope>
    <source>
        <strain evidence="1 2">LMG 26858</strain>
    </source>
</reference>
<sequence length="91" mass="10507">MNVHGYVVPDAAIDAGLEFMRAGSTFDCKKLGKVISRHFPFQKAVMSPEGHRTVCLDAAHRLMREMRTELELVRRGAFRTEHHHYRWRTAA</sequence>